<dbReference type="SUPFAM" id="SSF51735">
    <property type="entry name" value="NAD(P)-binding Rossmann-fold domains"/>
    <property type="match status" value="1"/>
</dbReference>
<keyword evidence="7" id="KW-1185">Reference proteome</keyword>
<evidence type="ECO:0000259" key="4">
    <source>
        <dbReference type="PROSITE" id="PS50075"/>
    </source>
</evidence>
<evidence type="ECO:0000256" key="2">
    <source>
        <dbReference type="ARBA" id="ARBA00022553"/>
    </source>
</evidence>
<dbReference type="InterPro" id="IPR050091">
    <property type="entry name" value="PKS_NRPS_Biosynth_Enz"/>
</dbReference>
<dbReference type="SMART" id="SM00825">
    <property type="entry name" value="PKS_KS"/>
    <property type="match status" value="1"/>
</dbReference>
<dbReference type="Gene3D" id="3.40.50.720">
    <property type="entry name" value="NAD(P)-binding Rossmann-like Domain"/>
    <property type="match status" value="1"/>
</dbReference>
<dbReference type="Gene3D" id="1.10.1200.10">
    <property type="entry name" value="ACP-like"/>
    <property type="match status" value="1"/>
</dbReference>
<dbReference type="PROSITE" id="PS50075">
    <property type="entry name" value="CARRIER"/>
    <property type="match status" value="1"/>
</dbReference>
<evidence type="ECO:0000313" key="7">
    <source>
        <dbReference type="Proteomes" id="UP001527052"/>
    </source>
</evidence>
<evidence type="ECO:0000256" key="1">
    <source>
        <dbReference type="ARBA" id="ARBA00022450"/>
    </source>
</evidence>
<evidence type="ECO:0000313" key="6">
    <source>
        <dbReference type="EMBL" id="MCY9549594.1"/>
    </source>
</evidence>
<organism evidence="6 7">
    <name type="scientific">Lysinibacillus xylanilyticus</name>
    <dbReference type="NCBI Taxonomy" id="582475"/>
    <lineage>
        <taxon>Bacteria</taxon>
        <taxon>Bacillati</taxon>
        <taxon>Bacillota</taxon>
        <taxon>Bacilli</taxon>
        <taxon>Bacillales</taxon>
        <taxon>Bacillaceae</taxon>
        <taxon>Lysinibacillus</taxon>
    </lineage>
</organism>
<dbReference type="PANTHER" id="PTHR43775">
    <property type="entry name" value="FATTY ACID SYNTHASE"/>
    <property type="match status" value="1"/>
</dbReference>
<dbReference type="SMART" id="SM00823">
    <property type="entry name" value="PKS_PP"/>
    <property type="match status" value="1"/>
</dbReference>
<dbReference type="Pfam" id="PF07993">
    <property type="entry name" value="NAD_binding_4"/>
    <property type="match status" value="1"/>
</dbReference>
<keyword evidence="3" id="KW-0808">Transferase</keyword>
<dbReference type="InterPro" id="IPR036736">
    <property type="entry name" value="ACP-like_sf"/>
</dbReference>
<dbReference type="Pfam" id="PF00550">
    <property type="entry name" value="PP-binding"/>
    <property type="match status" value="1"/>
</dbReference>
<dbReference type="Proteomes" id="UP001527052">
    <property type="component" value="Unassembled WGS sequence"/>
</dbReference>
<dbReference type="Gene3D" id="3.40.47.10">
    <property type="match status" value="1"/>
</dbReference>
<proteinExistence type="predicted"/>
<dbReference type="EMBL" id="JAMDLZ010000048">
    <property type="protein sequence ID" value="MCY9549594.1"/>
    <property type="molecule type" value="Genomic_DNA"/>
</dbReference>
<dbReference type="PROSITE" id="PS52004">
    <property type="entry name" value="KS3_2"/>
    <property type="match status" value="1"/>
</dbReference>
<dbReference type="SUPFAM" id="SSF47336">
    <property type="entry name" value="ACP-like"/>
    <property type="match status" value="1"/>
</dbReference>
<comment type="caution">
    <text evidence="6">The sequence shown here is derived from an EMBL/GenBank/DDBJ whole genome shotgun (WGS) entry which is preliminary data.</text>
</comment>
<protein>
    <submittedName>
        <fullName evidence="6">SDR family oxidoreductase</fullName>
    </submittedName>
</protein>
<dbReference type="Pfam" id="PF00109">
    <property type="entry name" value="ketoacyl-synt"/>
    <property type="match status" value="1"/>
</dbReference>
<feature type="domain" description="Carrier" evidence="4">
    <location>
        <begin position="680"/>
        <end position="753"/>
    </location>
</feature>
<dbReference type="InterPro" id="IPR020806">
    <property type="entry name" value="PKS_PP-bd"/>
</dbReference>
<dbReference type="InterPro" id="IPR014030">
    <property type="entry name" value="Ketoacyl_synth_N"/>
</dbReference>
<dbReference type="RefSeq" id="WP_268639524.1">
    <property type="nucleotide sequence ID" value="NZ_JAMDLZ010000048.1"/>
</dbReference>
<name>A0ABT4EV92_9BACI</name>
<reference evidence="6 7" key="1">
    <citation type="submission" date="2022-05" db="EMBL/GenBank/DDBJ databases">
        <title>Genome Sequencing of Bee-Associated Microbes.</title>
        <authorList>
            <person name="Dunlap C."/>
        </authorList>
    </citation>
    <scope>NUCLEOTIDE SEQUENCE [LARGE SCALE GENOMIC DNA]</scope>
    <source>
        <strain evidence="6 7">NRRL BD-083</strain>
    </source>
</reference>
<accession>A0ABT4EV92</accession>
<feature type="domain" description="Ketosynthase family 3 (KS3)" evidence="5">
    <location>
        <begin position="21"/>
        <end position="447"/>
    </location>
</feature>
<dbReference type="Gene3D" id="1.10.1240.100">
    <property type="match status" value="1"/>
</dbReference>
<dbReference type="Pfam" id="PF02801">
    <property type="entry name" value="Ketoacyl-synt_C"/>
    <property type="match status" value="1"/>
</dbReference>
<dbReference type="InterPro" id="IPR018201">
    <property type="entry name" value="Ketoacyl_synth_AS"/>
</dbReference>
<dbReference type="PROSITE" id="PS00606">
    <property type="entry name" value="KS3_1"/>
    <property type="match status" value="1"/>
</dbReference>
<dbReference type="PANTHER" id="PTHR43775:SF37">
    <property type="entry name" value="SI:DKEY-61P9.11"/>
    <property type="match status" value="1"/>
</dbReference>
<dbReference type="InterPro" id="IPR013120">
    <property type="entry name" value="FAR_NAD-bd"/>
</dbReference>
<dbReference type="InterPro" id="IPR020841">
    <property type="entry name" value="PKS_Beta-ketoAc_synthase_dom"/>
</dbReference>
<dbReference type="InterPro" id="IPR014031">
    <property type="entry name" value="Ketoacyl_synth_C"/>
</dbReference>
<keyword evidence="1" id="KW-0596">Phosphopantetheine</keyword>
<keyword evidence="2" id="KW-0597">Phosphoprotein</keyword>
<evidence type="ECO:0000259" key="5">
    <source>
        <dbReference type="PROSITE" id="PS52004"/>
    </source>
</evidence>
<sequence>MSLLNFGNVIQDTPHIKEVSNKDIAIIGIDAYYPDAPSYDAFWESVANDKDRSGVFPTSRREDAEKYLKYKGQYSKDTNYFLGSYLDEIDNFDYKYFQLTPKEANLMDPNQRLLLQTVWKALEDSGYGGNKIYGSNTGVFITAESRKGLSYQQLIQDVDVESVASSLPGNSVSMIPGRISYLLDLHGPAMVIDSACSSGLAAIHLATNMLRKGEIDLAIAGGVKINFLPLDGGLRVGIESSDGRTQAFSDHSTGTTIGEGVVAFILKPLSKALRDKDNIHAVIKGSSMKHDGHAIGVTAPNARAQEQLLINAWEDAGINPEDISYIEAHGTGTNLGDPIEIDGIASAFQQFTTKKQFCGVGSVKSNYAHTDNIAGMTGLLKCVMSLKNKQLPSSLYFDKPNQKIEFENSPIFVNDRLNKWTSDEKSRLCGVSSFGMSGTICHVVLEEAPSRDEENMQNTEGEYLFTISAKSESSLKELIAEYDLYLSKDVKHSIKDICYTASVGRGHYQYRLALVTNSIESLKATLKDIRLVDDMAQLANQNDAIFYSHTDQKIQADYNSTHVVTSDSVNEVALEYVNGATIDFNKMYSQKNVYKVSLPTYPFDKEKCWVDIPESSFEKENLLSPEIEEVHEEILSFLKTQPDNVQFEKWKHILRKKSSQELANQQKEKKYSLKGRNSMDEYTDVELKIAEAWYAALGVKEVDINEDFFELGGDSFIAVQLISELNNKYQVALNDIYTQRTIKQLAQAITEKNNDNVFEKLDKLIQVSEEFSDLEQAHKEYLKDEKLKYMDRLKTYKEKDLAQTTSYQDILLTGSTGYLGIYLLRDLLKHTHTDIHVLVRGDNKKHAEEKLVENWSHYFAEKDIVDLLKNRVHVILGDLSTDSFGLERDQYSELASKIDCIVHSAGLVKHFGEYSSFENINVNGTRRLIEFAKEGIKKDFNLISSTAVARGKVADREYVQFSEFDTNIGQNINNPYGISKFEAEKIVLAARKEGINSNLFRVGNIMFDSNTGQFQSNIESNGLYTIIRAMIKMNIFPNEEREELDFSFIDYVSKSIVLLFNRTELPNEIHHIFNPYRSSLYEISQVVKQRAEDLEVVDFSRFIKFIKDHYNDSAYSSYINHLLLHFGIFDYFGRQDTTHYSIVSDKTEMLLKDLRFEWKKPSDDQLHSMLDHCEQVNFI</sequence>
<dbReference type="InterPro" id="IPR036291">
    <property type="entry name" value="NAD(P)-bd_dom_sf"/>
</dbReference>
<dbReference type="InterPro" id="IPR016039">
    <property type="entry name" value="Thiolase-like"/>
</dbReference>
<dbReference type="SUPFAM" id="SSF53901">
    <property type="entry name" value="Thiolase-like"/>
    <property type="match status" value="1"/>
</dbReference>
<gene>
    <name evidence="6" type="ORF">M5W82_22220</name>
</gene>
<dbReference type="InterPro" id="IPR009081">
    <property type="entry name" value="PP-bd_ACP"/>
</dbReference>
<dbReference type="InterPro" id="IPR010080">
    <property type="entry name" value="Thioester_reductase-like_dom"/>
</dbReference>
<dbReference type="CDD" id="cd00833">
    <property type="entry name" value="PKS"/>
    <property type="match status" value="1"/>
</dbReference>
<evidence type="ECO:0000256" key="3">
    <source>
        <dbReference type="ARBA" id="ARBA00022679"/>
    </source>
</evidence>
<dbReference type="Pfam" id="PF22621">
    <property type="entry name" value="CurL-like_PKS_C"/>
    <property type="match status" value="1"/>
</dbReference>
<dbReference type="CDD" id="cd05235">
    <property type="entry name" value="SDR_e1"/>
    <property type="match status" value="1"/>
</dbReference>